<dbReference type="CDD" id="cd07323">
    <property type="entry name" value="LAM"/>
    <property type="match status" value="1"/>
</dbReference>
<gene>
    <name evidence="5" type="ORF">METBIDRAFT_46934</name>
</gene>
<protein>
    <submittedName>
        <fullName evidence="5">Winged helix DNA-binding domain-containing protein</fullName>
    </submittedName>
</protein>
<dbReference type="Gene3D" id="1.10.10.10">
    <property type="entry name" value="Winged helix-like DNA-binding domain superfamily/Winged helix DNA-binding domain"/>
    <property type="match status" value="1"/>
</dbReference>
<keyword evidence="1 2" id="KW-0694">RNA-binding</keyword>
<organism evidence="5 6">
    <name type="scientific">Metschnikowia bicuspidata var. bicuspidata NRRL YB-4993</name>
    <dbReference type="NCBI Taxonomy" id="869754"/>
    <lineage>
        <taxon>Eukaryota</taxon>
        <taxon>Fungi</taxon>
        <taxon>Dikarya</taxon>
        <taxon>Ascomycota</taxon>
        <taxon>Saccharomycotina</taxon>
        <taxon>Pichiomycetes</taxon>
        <taxon>Metschnikowiaceae</taxon>
        <taxon>Metschnikowia</taxon>
    </lineage>
</organism>
<dbReference type="GO" id="GO:0003723">
    <property type="term" value="F:RNA binding"/>
    <property type="evidence" value="ECO:0007669"/>
    <property type="project" value="UniProtKB-UniRule"/>
</dbReference>
<dbReference type="InterPro" id="IPR036388">
    <property type="entry name" value="WH-like_DNA-bd_sf"/>
</dbReference>
<name>A0A1A0H594_9ASCO</name>
<keyword evidence="6" id="KW-1185">Reference proteome</keyword>
<dbReference type="Proteomes" id="UP000092555">
    <property type="component" value="Unassembled WGS sequence"/>
</dbReference>
<proteinExistence type="predicted"/>
<dbReference type="EMBL" id="LXTC01000007">
    <property type="protein sequence ID" value="OBA19206.1"/>
    <property type="molecule type" value="Genomic_DNA"/>
</dbReference>
<dbReference type="GO" id="GO:0003677">
    <property type="term" value="F:DNA binding"/>
    <property type="evidence" value="ECO:0007669"/>
    <property type="project" value="UniProtKB-KW"/>
</dbReference>
<comment type="caution">
    <text evidence="5">The sequence shown here is derived from an EMBL/GenBank/DDBJ whole genome shotgun (WGS) entry which is preliminary data.</text>
</comment>
<dbReference type="GeneID" id="30031079"/>
<reference evidence="5 6" key="1">
    <citation type="submission" date="2016-05" db="EMBL/GenBank/DDBJ databases">
        <title>Comparative genomics of biotechnologically important yeasts.</title>
        <authorList>
            <consortium name="DOE Joint Genome Institute"/>
            <person name="Riley R."/>
            <person name="Haridas S."/>
            <person name="Wolfe K.H."/>
            <person name="Lopes M.R."/>
            <person name="Hittinger C.T."/>
            <person name="Goker M."/>
            <person name="Salamov A."/>
            <person name="Wisecaver J."/>
            <person name="Long T.M."/>
            <person name="Aerts A.L."/>
            <person name="Barry K."/>
            <person name="Choi C."/>
            <person name="Clum A."/>
            <person name="Coughlan A.Y."/>
            <person name="Deshpande S."/>
            <person name="Douglass A.P."/>
            <person name="Hanson S.J."/>
            <person name="Klenk H.-P."/>
            <person name="LaButti K."/>
            <person name="Lapidus A."/>
            <person name="Lindquist E."/>
            <person name="Lipzen A."/>
            <person name="Meier-kolthoff J.P."/>
            <person name="Ohm R.A."/>
            <person name="Otillar R.P."/>
            <person name="Pangilinan J."/>
            <person name="Peng Y."/>
            <person name="Rokas A."/>
            <person name="Rosa C.A."/>
            <person name="Scheuner C."/>
            <person name="Sibirny A.A."/>
            <person name="Slot J.C."/>
            <person name="Stielow J.B."/>
            <person name="Sun H."/>
            <person name="Kurtzman C.P."/>
            <person name="Blackwell M."/>
            <person name="Grigoriev I.V."/>
            <person name="Jeffries T.W."/>
        </authorList>
    </citation>
    <scope>NUCLEOTIDE SEQUENCE [LARGE SCALE GENOMIC DNA]</scope>
    <source>
        <strain evidence="5 6">NRRL YB-4993</strain>
    </source>
</reference>
<dbReference type="Pfam" id="PF05383">
    <property type="entry name" value="La"/>
    <property type="match status" value="1"/>
</dbReference>
<dbReference type="SUPFAM" id="SSF46785">
    <property type="entry name" value="Winged helix' DNA-binding domain"/>
    <property type="match status" value="1"/>
</dbReference>
<evidence type="ECO:0000259" key="4">
    <source>
        <dbReference type="PROSITE" id="PS50961"/>
    </source>
</evidence>
<feature type="region of interest" description="Disordered" evidence="3">
    <location>
        <begin position="1"/>
        <end position="20"/>
    </location>
</feature>
<dbReference type="STRING" id="869754.A0A1A0H594"/>
<dbReference type="InterPro" id="IPR045180">
    <property type="entry name" value="La_dom_prot"/>
</dbReference>
<keyword evidence="5" id="KW-0238">DNA-binding</keyword>
<evidence type="ECO:0000313" key="6">
    <source>
        <dbReference type="Proteomes" id="UP000092555"/>
    </source>
</evidence>
<dbReference type="PANTHER" id="PTHR22792">
    <property type="entry name" value="LUPUS LA PROTEIN-RELATED"/>
    <property type="match status" value="1"/>
</dbReference>
<dbReference type="SMART" id="SM00715">
    <property type="entry name" value="LA"/>
    <property type="match status" value="1"/>
</dbReference>
<evidence type="ECO:0000256" key="2">
    <source>
        <dbReference type="PROSITE-ProRule" id="PRU00332"/>
    </source>
</evidence>
<feature type="domain" description="HTH La-type RNA-binding" evidence="4">
    <location>
        <begin position="14"/>
        <end position="104"/>
    </location>
</feature>
<accession>A0A1A0H594</accession>
<dbReference type="AlphaFoldDB" id="A0A1A0H594"/>
<dbReference type="OrthoDB" id="340227at2759"/>
<evidence type="ECO:0000313" key="5">
    <source>
        <dbReference type="EMBL" id="OBA19206.1"/>
    </source>
</evidence>
<dbReference type="InterPro" id="IPR006630">
    <property type="entry name" value="La_HTH"/>
</dbReference>
<evidence type="ECO:0000256" key="1">
    <source>
        <dbReference type="ARBA" id="ARBA00022884"/>
    </source>
</evidence>
<dbReference type="PROSITE" id="PS50961">
    <property type="entry name" value="HTH_LA"/>
    <property type="match status" value="1"/>
</dbReference>
<evidence type="ECO:0000256" key="3">
    <source>
        <dbReference type="SAM" id="MobiDB-lite"/>
    </source>
</evidence>
<dbReference type="InterPro" id="IPR036390">
    <property type="entry name" value="WH_DNA-bd_sf"/>
</dbReference>
<dbReference type="RefSeq" id="XP_018709738.1">
    <property type="nucleotide sequence ID" value="XM_018858103.1"/>
</dbReference>
<sequence length="135" mass="15442">MPYGLAPVQIPPPISPKQNPEQALTQQIDYYFSLDNLIRDVFLRKSMGTEGWVDLDLILNFKRVKIIVNGIKNGIEEADEEAKEEKLDKSILTSVQQCQNLEVGYLNGKDDNDAKATEVQLRVKHNFEQWLLPDN</sequence>